<dbReference type="PANTHER" id="PTHR43228">
    <property type="entry name" value="TWO-COMPONENT RESPONSE REGULATOR"/>
    <property type="match status" value="1"/>
</dbReference>
<name>A0ABS2HGN0_9VIBR</name>
<dbReference type="InterPro" id="IPR052048">
    <property type="entry name" value="ST_Response_Regulator"/>
</dbReference>
<keyword evidence="1" id="KW-0597">Phosphoprotein</keyword>
<accession>A0ABS2HGN0</accession>
<dbReference type="EMBL" id="JAFEUM010000002">
    <property type="protein sequence ID" value="MBM7036251.1"/>
    <property type="molecule type" value="Genomic_DNA"/>
</dbReference>
<feature type="domain" description="Response regulatory" evidence="2">
    <location>
        <begin position="20"/>
        <end position="134"/>
    </location>
</feature>
<feature type="modified residue" description="4-aspartylphosphate" evidence="1">
    <location>
        <position position="69"/>
    </location>
</feature>
<keyword evidence="4" id="KW-1185">Reference proteome</keyword>
<evidence type="ECO:0000256" key="1">
    <source>
        <dbReference type="PROSITE-ProRule" id="PRU00169"/>
    </source>
</evidence>
<gene>
    <name evidence="3" type="ORF">JQC93_07475</name>
</gene>
<dbReference type="CDD" id="cd17536">
    <property type="entry name" value="REC_YesN-like"/>
    <property type="match status" value="1"/>
</dbReference>
<dbReference type="SMART" id="SM00448">
    <property type="entry name" value="REC"/>
    <property type="match status" value="1"/>
</dbReference>
<sequence length="357" mass="39445">MNRPGAVAQHTAIEASTSSVVLVVDDDAIFRQMTRAILEASGLTVVEAENGLQGLQMLDKSHPDLVVCDIEMPIMNGLEFVEEAAREYPSLAMIVVSSTDQMSVVANALRFGIKDFLIKPIKNPQHLLAAVDEALKHSDDGRESTDFASEWFGLSSEGQLPDEQELHWHLKQLDSDPVLANQLLQALIPSNSSSQGDWSCRFQLMQSADTAPLVYDYVWLMNGQWLMYAIDTNTAPEHGVASALMVRGIVNDYIRRHHGRVDSFFQLVESINNSIHQINYLEPVASFFALADCPLKQIRTLNFGIPLENSPSSTVLLGQAVQSELEKACQTIELAAQTVWTFSPTSGARLRFSLSVE</sequence>
<evidence type="ECO:0000313" key="3">
    <source>
        <dbReference type="EMBL" id="MBM7036251.1"/>
    </source>
</evidence>
<dbReference type="InterPro" id="IPR011006">
    <property type="entry name" value="CheY-like_superfamily"/>
</dbReference>
<proteinExistence type="predicted"/>
<organism evidence="3 4">
    <name type="scientific">Vibrio ulleungensis</name>
    <dbReference type="NCBI Taxonomy" id="2807619"/>
    <lineage>
        <taxon>Bacteria</taxon>
        <taxon>Pseudomonadati</taxon>
        <taxon>Pseudomonadota</taxon>
        <taxon>Gammaproteobacteria</taxon>
        <taxon>Vibrionales</taxon>
        <taxon>Vibrionaceae</taxon>
        <taxon>Vibrio</taxon>
    </lineage>
</organism>
<dbReference type="PROSITE" id="PS50110">
    <property type="entry name" value="RESPONSE_REGULATORY"/>
    <property type="match status" value="1"/>
</dbReference>
<dbReference type="InterPro" id="IPR001789">
    <property type="entry name" value="Sig_transdc_resp-reg_receiver"/>
</dbReference>
<dbReference type="RefSeq" id="WP_205157832.1">
    <property type="nucleotide sequence ID" value="NZ_JAFEUM010000002.1"/>
</dbReference>
<comment type="caution">
    <text evidence="3">The sequence shown here is derived from an EMBL/GenBank/DDBJ whole genome shotgun (WGS) entry which is preliminary data.</text>
</comment>
<dbReference type="Proteomes" id="UP000809621">
    <property type="component" value="Unassembled WGS sequence"/>
</dbReference>
<evidence type="ECO:0000313" key="4">
    <source>
        <dbReference type="Proteomes" id="UP000809621"/>
    </source>
</evidence>
<dbReference type="PANTHER" id="PTHR43228:SF1">
    <property type="entry name" value="TWO-COMPONENT RESPONSE REGULATOR ARR22"/>
    <property type="match status" value="1"/>
</dbReference>
<reference evidence="3 4" key="1">
    <citation type="submission" date="2021-02" db="EMBL/GenBank/DDBJ databases">
        <authorList>
            <person name="Park J.-S."/>
        </authorList>
    </citation>
    <scope>NUCLEOTIDE SEQUENCE [LARGE SCALE GENOMIC DNA]</scope>
    <source>
        <strain evidence="3 4">188UL20-2</strain>
    </source>
</reference>
<dbReference type="Pfam" id="PF00072">
    <property type="entry name" value="Response_reg"/>
    <property type="match status" value="1"/>
</dbReference>
<evidence type="ECO:0000259" key="2">
    <source>
        <dbReference type="PROSITE" id="PS50110"/>
    </source>
</evidence>
<dbReference type="Gene3D" id="3.40.50.2300">
    <property type="match status" value="1"/>
</dbReference>
<protein>
    <submittedName>
        <fullName evidence="3">Response regulator</fullName>
    </submittedName>
</protein>
<dbReference type="SUPFAM" id="SSF52172">
    <property type="entry name" value="CheY-like"/>
    <property type="match status" value="1"/>
</dbReference>